<keyword evidence="1" id="KW-1133">Transmembrane helix</keyword>
<name>A0A8C9AL45_PROSS</name>
<reference evidence="2" key="2">
    <citation type="submission" date="2025-09" db="UniProtKB">
        <authorList>
            <consortium name="Ensembl"/>
        </authorList>
    </citation>
    <scope>IDENTIFICATION</scope>
</reference>
<organism evidence="2 3">
    <name type="scientific">Prolemur simus</name>
    <name type="common">Greater bamboo lemur</name>
    <name type="synonym">Hapalemur simus</name>
    <dbReference type="NCBI Taxonomy" id="1328070"/>
    <lineage>
        <taxon>Eukaryota</taxon>
        <taxon>Metazoa</taxon>
        <taxon>Chordata</taxon>
        <taxon>Craniata</taxon>
        <taxon>Vertebrata</taxon>
        <taxon>Euteleostomi</taxon>
        <taxon>Mammalia</taxon>
        <taxon>Eutheria</taxon>
        <taxon>Euarchontoglires</taxon>
        <taxon>Primates</taxon>
        <taxon>Strepsirrhini</taxon>
        <taxon>Lemuriformes</taxon>
        <taxon>Lemuridae</taxon>
        <taxon>Prolemur</taxon>
    </lineage>
</organism>
<proteinExistence type="predicted"/>
<evidence type="ECO:0000313" key="3">
    <source>
        <dbReference type="Proteomes" id="UP000694414"/>
    </source>
</evidence>
<keyword evidence="1" id="KW-0472">Membrane</keyword>
<evidence type="ECO:0000313" key="2">
    <source>
        <dbReference type="Ensembl" id="ENSPSMP00000034211.1"/>
    </source>
</evidence>
<sequence length="78" mass="9103">IAAKSLRRSEAPGPGDLFPLFTLRIGGWGWGNSFWFSGFVLLWFGRFCVFLFFLFFPFFFFCLFFPVILPAKSCLRPF</sequence>
<keyword evidence="1" id="KW-0812">Transmembrane</keyword>
<dbReference type="Proteomes" id="UP000694414">
    <property type="component" value="Unplaced"/>
</dbReference>
<dbReference type="Ensembl" id="ENSPSMT00000039447.1">
    <property type="protein sequence ID" value="ENSPSMP00000034211.1"/>
    <property type="gene ID" value="ENSPSMG00000023593.1"/>
</dbReference>
<feature type="transmembrane region" description="Helical" evidence="1">
    <location>
        <begin position="21"/>
        <end position="44"/>
    </location>
</feature>
<protein>
    <submittedName>
        <fullName evidence="2">Uncharacterized protein</fullName>
    </submittedName>
</protein>
<accession>A0A8C9AL45</accession>
<reference evidence="2" key="1">
    <citation type="submission" date="2025-08" db="UniProtKB">
        <authorList>
            <consortium name="Ensembl"/>
        </authorList>
    </citation>
    <scope>IDENTIFICATION</scope>
</reference>
<keyword evidence="3" id="KW-1185">Reference proteome</keyword>
<dbReference type="AlphaFoldDB" id="A0A8C9AL45"/>
<evidence type="ECO:0000256" key="1">
    <source>
        <dbReference type="SAM" id="Phobius"/>
    </source>
</evidence>
<feature type="transmembrane region" description="Helical" evidence="1">
    <location>
        <begin position="50"/>
        <end position="69"/>
    </location>
</feature>